<dbReference type="Proteomes" id="UP001066276">
    <property type="component" value="Chromosome 3_2"/>
</dbReference>
<evidence type="ECO:0000313" key="2">
    <source>
        <dbReference type="Proteomes" id="UP001066276"/>
    </source>
</evidence>
<organism evidence="1 2">
    <name type="scientific">Pleurodeles waltl</name>
    <name type="common">Iberian ribbed newt</name>
    <dbReference type="NCBI Taxonomy" id="8319"/>
    <lineage>
        <taxon>Eukaryota</taxon>
        <taxon>Metazoa</taxon>
        <taxon>Chordata</taxon>
        <taxon>Craniata</taxon>
        <taxon>Vertebrata</taxon>
        <taxon>Euteleostomi</taxon>
        <taxon>Amphibia</taxon>
        <taxon>Batrachia</taxon>
        <taxon>Caudata</taxon>
        <taxon>Salamandroidea</taxon>
        <taxon>Salamandridae</taxon>
        <taxon>Pleurodelinae</taxon>
        <taxon>Pleurodeles</taxon>
    </lineage>
</organism>
<proteinExistence type="predicted"/>
<evidence type="ECO:0000313" key="1">
    <source>
        <dbReference type="EMBL" id="KAJ1182307.1"/>
    </source>
</evidence>
<gene>
    <name evidence="1" type="ORF">NDU88_007499</name>
</gene>
<comment type="caution">
    <text evidence="1">The sequence shown here is derived from an EMBL/GenBank/DDBJ whole genome shotgun (WGS) entry which is preliminary data.</text>
</comment>
<protein>
    <submittedName>
        <fullName evidence="1">Uncharacterized protein</fullName>
    </submittedName>
</protein>
<dbReference type="AlphaFoldDB" id="A0AAV7U075"/>
<accession>A0AAV7U075</accession>
<keyword evidence="2" id="KW-1185">Reference proteome</keyword>
<reference evidence="1" key="1">
    <citation type="journal article" date="2022" name="bioRxiv">
        <title>Sequencing and chromosome-scale assembly of the giantPleurodeles waltlgenome.</title>
        <authorList>
            <person name="Brown T."/>
            <person name="Elewa A."/>
            <person name="Iarovenko S."/>
            <person name="Subramanian E."/>
            <person name="Araus A.J."/>
            <person name="Petzold A."/>
            <person name="Susuki M."/>
            <person name="Suzuki K.-i.T."/>
            <person name="Hayashi T."/>
            <person name="Toyoda A."/>
            <person name="Oliveira C."/>
            <person name="Osipova E."/>
            <person name="Leigh N.D."/>
            <person name="Simon A."/>
            <person name="Yun M.H."/>
        </authorList>
    </citation>
    <scope>NUCLEOTIDE SEQUENCE</scope>
    <source>
        <strain evidence="1">20211129_DDA</strain>
        <tissue evidence="1">Liver</tissue>
    </source>
</reference>
<name>A0AAV7U075_PLEWA</name>
<sequence>MVQAPSAGVNGRRFLFHAACRVWPLGRHSIKPHFSNVRSPLPGLVPQEERMRPQRVPVSYWSSLPASQAVLMADRPSMHHILGNYRSEKEDGDLAER</sequence>
<dbReference type="EMBL" id="JANPWB010000006">
    <property type="protein sequence ID" value="KAJ1182307.1"/>
    <property type="molecule type" value="Genomic_DNA"/>
</dbReference>